<evidence type="ECO:0000313" key="2">
    <source>
        <dbReference type="Proteomes" id="UP000468735"/>
    </source>
</evidence>
<dbReference type="EMBL" id="WBMT01000015">
    <property type="protein sequence ID" value="KAB2344902.1"/>
    <property type="molecule type" value="Genomic_DNA"/>
</dbReference>
<accession>A0A6H9YXJ6</accession>
<reference evidence="1 2" key="1">
    <citation type="submission" date="2019-09" db="EMBL/GenBank/DDBJ databases">
        <title>Actinomadura physcomitrii sp. nov., a novel actinomycete isolated from moss [Physcomitrium sphaericum (Ludw) Fuernr].</title>
        <authorList>
            <person name="Zhuang X."/>
            <person name="Liu C."/>
        </authorList>
    </citation>
    <scope>NUCLEOTIDE SEQUENCE [LARGE SCALE GENOMIC DNA]</scope>
    <source>
        <strain evidence="1 2">HMC1</strain>
    </source>
</reference>
<gene>
    <name evidence="1" type="ORF">F8566_30395</name>
</gene>
<evidence type="ECO:0000313" key="1">
    <source>
        <dbReference type="EMBL" id="KAB2344902.1"/>
    </source>
</evidence>
<dbReference type="Proteomes" id="UP000468735">
    <property type="component" value="Unassembled WGS sequence"/>
</dbReference>
<sequence length="162" mass="18037">MSTHQTNLFNNVWCIDSTWRLVIESHMSAQQSDWIEMNRTALVLAPTGLLQELPFSPQDQTSDQVIHEINAAIGCTVSAVVRLTDTLEMWLDEEGIRRQPVNVYATLLARRYGFVHQDYRGVALLATVDPHGVPLGLEPSQTAALRSQLLSLPVIPPIHSPS</sequence>
<dbReference type="AlphaFoldDB" id="A0A6H9YXJ6"/>
<organism evidence="1 2">
    <name type="scientific">Actinomadura rudentiformis</name>
    <dbReference type="NCBI Taxonomy" id="359158"/>
    <lineage>
        <taxon>Bacteria</taxon>
        <taxon>Bacillati</taxon>
        <taxon>Actinomycetota</taxon>
        <taxon>Actinomycetes</taxon>
        <taxon>Streptosporangiales</taxon>
        <taxon>Thermomonosporaceae</taxon>
        <taxon>Actinomadura</taxon>
    </lineage>
</organism>
<proteinExistence type="predicted"/>
<protein>
    <submittedName>
        <fullName evidence="1">DUF3846 domain-containing protein</fullName>
    </submittedName>
</protein>
<keyword evidence="2" id="KW-1185">Reference proteome</keyword>
<comment type="caution">
    <text evidence="1">The sequence shown here is derived from an EMBL/GenBank/DDBJ whole genome shotgun (WGS) entry which is preliminary data.</text>
</comment>
<name>A0A6H9YXJ6_9ACTN</name>
<dbReference type="OrthoDB" id="5121495at2"/>